<dbReference type="EC" id="3.1.3.48" evidence="2"/>
<evidence type="ECO:0000259" key="8">
    <source>
        <dbReference type="PROSITE" id="PS50206"/>
    </source>
</evidence>
<dbReference type="GO" id="GO:0043409">
    <property type="term" value="P:negative regulation of MAPK cascade"/>
    <property type="evidence" value="ECO:0007669"/>
    <property type="project" value="TreeGrafter"/>
</dbReference>
<dbReference type="PANTHER" id="PTHR10159">
    <property type="entry name" value="DUAL SPECIFICITY PROTEIN PHOSPHATASE"/>
    <property type="match status" value="1"/>
</dbReference>
<keyword evidence="4" id="KW-0904">Protein phosphatase</keyword>
<evidence type="ECO:0000259" key="6">
    <source>
        <dbReference type="PROSITE" id="PS50054"/>
    </source>
</evidence>
<evidence type="ECO:0000313" key="10">
    <source>
        <dbReference type="Proteomes" id="UP000007799"/>
    </source>
</evidence>
<feature type="domain" description="Tyrosine specific protein phosphatases" evidence="7">
    <location>
        <begin position="591"/>
        <end position="650"/>
    </location>
</feature>
<accession>F2U576</accession>
<dbReference type="Gene3D" id="3.40.250.10">
    <property type="entry name" value="Rhodanese-like domain"/>
    <property type="match status" value="1"/>
</dbReference>
<dbReference type="GO" id="GO:0033550">
    <property type="term" value="F:MAP kinase tyrosine phosphatase activity"/>
    <property type="evidence" value="ECO:0007669"/>
    <property type="project" value="TreeGrafter"/>
</dbReference>
<dbReference type="GO" id="GO:0008330">
    <property type="term" value="F:protein tyrosine/threonine phosphatase activity"/>
    <property type="evidence" value="ECO:0007669"/>
    <property type="project" value="TreeGrafter"/>
</dbReference>
<evidence type="ECO:0000256" key="4">
    <source>
        <dbReference type="ARBA" id="ARBA00022912"/>
    </source>
</evidence>
<dbReference type="OrthoDB" id="285418at2759"/>
<feature type="region of interest" description="Disordered" evidence="5">
    <location>
        <begin position="26"/>
        <end position="55"/>
    </location>
</feature>
<reference evidence="9" key="1">
    <citation type="submission" date="2009-08" db="EMBL/GenBank/DDBJ databases">
        <title>Annotation of Salpingoeca rosetta.</title>
        <authorList>
            <consortium name="The Broad Institute Genome Sequencing Platform"/>
            <person name="Russ C."/>
            <person name="Cuomo C."/>
            <person name="Burger G."/>
            <person name="Gray M.W."/>
            <person name="Holland P.W.H."/>
            <person name="King N."/>
            <person name="Lang F.B.F."/>
            <person name="Roger A.J."/>
            <person name="Ruiz-Trillo I."/>
            <person name="Young S.K."/>
            <person name="Zeng Q."/>
            <person name="Gargeya S."/>
            <person name="Alvarado L."/>
            <person name="Berlin A."/>
            <person name="Chapman S.B."/>
            <person name="Chen Z."/>
            <person name="Freedman E."/>
            <person name="Gellesch M."/>
            <person name="Goldberg J."/>
            <person name="Griggs A."/>
            <person name="Gujja S."/>
            <person name="Heilman E."/>
            <person name="Heiman D."/>
            <person name="Howarth C."/>
            <person name="Mehta T."/>
            <person name="Neiman D."/>
            <person name="Pearson M."/>
            <person name="Roberts A."/>
            <person name="Saif S."/>
            <person name="Shea T."/>
            <person name="Shenoy N."/>
            <person name="Sisk P."/>
            <person name="Stolte C."/>
            <person name="Sykes S."/>
            <person name="White J."/>
            <person name="Yandava C."/>
            <person name="Haas B."/>
            <person name="Nusbaum C."/>
            <person name="Birren B."/>
        </authorList>
    </citation>
    <scope>NUCLEOTIDE SEQUENCE [LARGE SCALE GENOMIC DNA]</scope>
    <source>
        <strain evidence="9">ATCC 50818</strain>
    </source>
</reference>
<evidence type="ECO:0000256" key="2">
    <source>
        <dbReference type="ARBA" id="ARBA00013064"/>
    </source>
</evidence>
<evidence type="ECO:0000256" key="1">
    <source>
        <dbReference type="ARBA" id="ARBA00008601"/>
    </source>
</evidence>
<dbReference type="AlphaFoldDB" id="F2U576"/>
<feature type="compositionally biased region" description="Acidic residues" evidence="5">
    <location>
        <begin position="129"/>
        <end position="138"/>
    </location>
</feature>
<dbReference type="SMART" id="SM00450">
    <property type="entry name" value="RHOD"/>
    <property type="match status" value="1"/>
</dbReference>
<evidence type="ECO:0000259" key="7">
    <source>
        <dbReference type="PROSITE" id="PS50056"/>
    </source>
</evidence>
<evidence type="ECO:0000256" key="5">
    <source>
        <dbReference type="SAM" id="MobiDB-lite"/>
    </source>
</evidence>
<feature type="domain" description="Rhodanese" evidence="8">
    <location>
        <begin position="379"/>
        <end position="495"/>
    </location>
</feature>
<protein>
    <recommendedName>
        <fullName evidence="2">protein-tyrosine-phosphatase</fullName>
        <ecNumber evidence="2">3.1.3.48</ecNumber>
    </recommendedName>
</protein>
<dbReference type="CDD" id="cd14498">
    <property type="entry name" value="DSP"/>
    <property type="match status" value="1"/>
</dbReference>
<comment type="similarity">
    <text evidence="1">Belongs to the protein-tyrosine phosphatase family. Non-receptor class dual specificity subfamily.</text>
</comment>
<feature type="region of interest" description="Disordered" evidence="5">
    <location>
        <begin position="129"/>
        <end position="154"/>
    </location>
</feature>
<proteinExistence type="inferred from homology"/>
<keyword evidence="10" id="KW-1185">Reference proteome</keyword>
<feature type="compositionally biased region" description="Low complexity" evidence="5">
    <location>
        <begin position="315"/>
        <end position="335"/>
    </location>
</feature>
<dbReference type="Proteomes" id="UP000007799">
    <property type="component" value="Unassembled WGS sequence"/>
</dbReference>
<evidence type="ECO:0000313" key="9">
    <source>
        <dbReference type="EMBL" id="EGD82792.1"/>
    </source>
</evidence>
<dbReference type="PROSITE" id="PS50206">
    <property type="entry name" value="RHODANESE_3"/>
    <property type="match status" value="1"/>
</dbReference>
<dbReference type="Gene3D" id="3.90.190.10">
    <property type="entry name" value="Protein tyrosine phosphatase superfamily"/>
    <property type="match status" value="1"/>
</dbReference>
<name>F2U576_SALR5</name>
<sequence>MSRARTPPPPPAAPQATMDALSYAGNTHDAQHHPHHGIGPIACPPSQLPHLHHHAQQPIATSTMMDQANDALHAYANHSHFNNTSGAVNDEVAHDMLAHGMPGSTSANAVLYHGQSRHRFSQSMLPDIPEDMPLDDELVSPRPQQQQQHQQRPFTVAGHRTRHMQYASNSTGFAHASMHASNMMDTDHQHGPSMHQRQLPRHHSDTMLAHGYDQQRQEQLMLQHHLHMAQHDQQQQQPDFHSAQMLACKQQQQQQQQAHGSMFTRLDSGLDSHHEDQGFMPTPNFNTTTTTTTTTNNNNNNNNMQHMEPHPSFPSPFSTRSSGELEDNNSSSNNNTAADDMGTEAPPRTPHHLQPCPRDQPDGAEYINPDTLAHLLAFQPEHVLLLDCRATLDFNLSHIRGATPVWFSRLMLKRLKRKAGTITITDLPDAQTEALSKRHDANVLTVIYDEDCSYSMGDDNAVSMLHNMLRAEGLQPMLLRGGFKAFRRLVDGDLVVSQHEEDTHPRAPRLQRVLQPHDLSINDSVLRIPASKIFSYLLVGNARQGHSSEFMAEHNITHVLNVSEEPCASNVFLMVQCMQVPLMDGPGHDLLSILPQVIQFIESARCSGGRVLIYCSNGLSRSIAILLAYMISTRKYSLTSAYRTVQTLRPLAAPHVCFLTQLVEYEGIVRQASQHCKRRTRSADV</sequence>
<dbReference type="GO" id="GO:0005737">
    <property type="term" value="C:cytoplasm"/>
    <property type="evidence" value="ECO:0007669"/>
    <property type="project" value="TreeGrafter"/>
</dbReference>
<dbReference type="GeneID" id="16076615"/>
<organism evidence="10">
    <name type="scientific">Salpingoeca rosetta (strain ATCC 50818 / BSB-021)</name>
    <dbReference type="NCBI Taxonomy" id="946362"/>
    <lineage>
        <taxon>Eukaryota</taxon>
        <taxon>Choanoflagellata</taxon>
        <taxon>Craspedida</taxon>
        <taxon>Salpingoecidae</taxon>
        <taxon>Salpingoeca</taxon>
    </lineage>
</organism>
<dbReference type="KEGG" id="sre:PTSG_03442"/>
<evidence type="ECO:0000256" key="3">
    <source>
        <dbReference type="ARBA" id="ARBA00022801"/>
    </source>
</evidence>
<feature type="region of interest" description="Disordered" evidence="5">
    <location>
        <begin position="271"/>
        <end position="365"/>
    </location>
</feature>
<dbReference type="SUPFAM" id="SSF52799">
    <property type="entry name" value="(Phosphotyrosine protein) phosphatases II"/>
    <property type="match status" value="1"/>
</dbReference>
<feature type="domain" description="Tyrosine-protein phosphatase" evidence="6">
    <location>
        <begin position="528"/>
        <end position="671"/>
    </location>
</feature>
<dbReference type="eggNOG" id="KOG1716">
    <property type="taxonomic scope" value="Eukaryota"/>
</dbReference>
<dbReference type="InterPro" id="IPR036873">
    <property type="entry name" value="Rhodanese-like_dom_sf"/>
</dbReference>
<gene>
    <name evidence="9" type="ORF">PTSG_03442</name>
</gene>
<keyword evidence="3" id="KW-0378">Hydrolase</keyword>
<dbReference type="InterPro" id="IPR020422">
    <property type="entry name" value="TYR_PHOSPHATASE_DUAL_dom"/>
</dbReference>
<dbReference type="InParanoid" id="F2U576"/>
<dbReference type="SUPFAM" id="SSF52821">
    <property type="entry name" value="Rhodanese/Cell cycle control phosphatase"/>
    <property type="match status" value="1"/>
</dbReference>
<dbReference type="SMART" id="SM00195">
    <property type="entry name" value="DSPc"/>
    <property type="match status" value="1"/>
</dbReference>
<dbReference type="Pfam" id="PF00581">
    <property type="entry name" value="Rhodanese"/>
    <property type="match status" value="1"/>
</dbReference>
<dbReference type="InterPro" id="IPR001763">
    <property type="entry name" value="Rhodanese-like_dom"/>
</dbReference>
<dbReference type="PANTHER" id="PTHR10159:SF519">
    <property type="entry name" value="DUAL SPECIFICITY PROTEIN PHOSPHATASE MPK3"/>
    <property type="match status" value="1"/>
</dbReference>
<dbReference type="PROSITE" id="PS50054">
    <property type="entry name" value="TYR_PHOSPHATASE_DUAL"/>
    <property type="match status" value="1"/>
</dbReference>
<dbReference type="PROSITE" id="PS50056">
    <property type="entry name" value="TYR_PHOSPHATASE_2"/>
    <property type="match status" value="1"/>
</dbReference>
<dbReference type="GO" id="GO:0017017">
    <property type="term" value="F:MAP kinase tyrosine/serine/threonine phosphatase activity"/>
    <property type="evidence" value="ECO:0007669"/>
    <property type="project" value="TreeGrafter"/>
</dbReference>
<dbReference type="STRING" id="946362.F2U576"/>
<feature type="compositionally biased region" description="Low complexity" evidence="5">
    <location>
        <begin position="286"/>
        <end position="303"/>
    </location>
</feature>
<dbReference type="Pfam" id="PF00782">
    <property type="entry name" value="DSPc"/>
    <property type="match status" value="1"/>
</dbReference>
<dbReference type="RefSeq" id="XP_004996028.1">
    <property type="nucleotide sequence ID" value="XM_004995971.1"/>
</dbReference>
<dbReference type="EMBL" id="GL832961">
    <property type="protein sequence ID" value="EGD82792.1"/>
    <property type="molecule type" value="Genomic_DNA"/>
</dbReference>
<dbReference type="InterPro" id="IPR000387">
    <property type="entry name" value="Tyr_Pase_dom"/>
</dbReference>
<dbReference type="InterPro" id="IPR000340">
    <property type="entry name" value="Dual-sp_phosphatase_cat-dom"/>
</dbReference>
<dbReference type="InterPro" id="IPR029021">
    <property type="entry name" value="Prot-tyrosine_phosphatase-like"/>
</dbReference>